<evidence type="ECO:0000256" key="4">
    <source>
        <dbReference type="ARBA" id="ARBA00022840"/>
    </source>
</evidence>
<comment type="caution">
    <text evidence="7">The sequence shown here is derived from an EMBL/GenBank/DDBJ whole genome shotgun (WGS) entry which is preliminary data.</text>
</comment>
<keyword evidence="8" id="KW-1185">Reference proteome</keyword>
<evidence type="ECO:0000313" key="7">
    <source>
        <dbReference type="EMBL" id="MBB6036071.1"/>
    </source>
</evidence>
<evidence type="ECO:0000256" key="6">
    <source>
        <dbReference type="PIRSR" id="PIRSR007531-2"/>
    </source>
</evidence>
<feature type="active site" evidence="5">
    <location>
        <position position="37"/>
    </location>
</feature>
<evidence type="ECO:0000256" key="1">
    <source>
        <dbReference type="ARBA" id="ARBA00022679"/>
    </source>
</evidence>
<dbReference type="EMBL" id="JACHGT010000008">
    <property type="protein sequence ID" value="MBB6036071.1"/>
    <property type="molecule type" value="Genomic_DNA"/>
</dbReference>
<sequence>MTYRLIILNGGSSSGKSSLARALQESLSDPWLLLGVDDLIDAGPSWLLDGGDGDGLAFGADGSVQPGAGFAALNRAWDAGLVTMAREGARVIVDEVFLHGGESQRAWLKLLAGLPALWVGVHCPVDVVARREAARGDRIPGMAAKQAETVHIGMNYDVVVDTSTLTPADAAARIAAALT</sequence>
<evidence type="ECO:0000256" key="3">
    <source>
        <dbReference type="ARBA" id="ARBA00022777"/>
    </source>
</evidence>
<dbReference type="EC" id="2.7.1.-" evidence="7"/>
<keyword evidence="4" id="KW-0067">ATP-binding</keyword>
<dbReference type="InterPro" id="IPR023865">
    <property type="entry name" value="Aliphatic_acid_kinase_CS"/>
</dbReference>
<evidence type="ECO:0000313" key="8">
    <source>
        <dbReference type="Proteomes" id="UP000548476"/>
    </source>
</evidence>
<dbReference type="AlphaFoldDB" id="A0A841FFH3"/>
<dbReference type="InterPro" id="IPR027417">
    <property type="entry name" value="P-loop_NTPase"/>
</dbReference>
<dbReference type="InterPro" id="IPR012853">
    <property type="entry name" value="CPT"/>
</dbReference>
<evidence type="ECO:0000256" key="5">
    <source>
        <dbReference type="PIRSR" id="PIRSR007531-1"/>
    </source>
</evidence>
<dbReference type="SUPFAM" id="SSF52540">
    <property type="entry name" value="P-loop containing nucleoside triphosphate hydrolases"/>
    <property type="match status" value="1"/>
</dbReference>
<dbReference type="RefSeq" id="WP_203686244.1">
    <property type="nucleotide sequence ID" value="NZ_BONT01000046.1"/>
</dbReference>
<dbReference type="GO" id="GO:0005524">
    <property type="term" value="F:ATP binding"/>
    <property type="evidence" value="ECO:0007669"/>
    <property type="project" value="UniProtKB-KW"/>
</dbReference>
<protein>
    <submittedName>
        <fullName evidence="7">Chloramphenicol 3-O phosphotransferase</fullName>
        <ecNumber evidence="7">2.7.1.-</ecNumber>
    </submittedName>
</protein>
<dbReference type="GO" id="GO:0016774">
    <property type="term" value="F:phosphotransferase activity, carboxyl group as acceptor"/>
    <property type="evidence" value="ECO:0007669"/>
    <property type="project" value="InterPro"/>
</dbReference>
<organism evidence="7 8">
    <name type="scientific">Phytomonospora endophytica</name>
    <dbReference type="NCBI Taxonomy" id="714109"/>
    <lineage>
        <taxon>Bacteria</taxon>
        <taxon>Bacillati</taxon>
        <taxon>Actinomycetota</taxon>
        <taxon>Actinomycetes</taxon>
        <taxon>Micromonosporales</taxon>
        <taxon>Micromonosporaceae</taxon>
        <taxon>Phytomonospora</taxon>
    </lineage>
</organism>
<keyword evidence="1 7" id="KW-0808">Transferase</keyword>
<dbReference type="Pfam" id="PF07931">
    <property type="entry name" value="CPT"/>
    <property type="match status" value="1"/>
</dbReference>
<gene>
    <name evidence="7" type="ORF">HNR73_003939</name>
</gene>
<dbReference type="GO" id="GO:0016301">
    <property type="term" value="F:kinase activity"/>
    <property type="evidence" value="ECO:0007669"/>
    <property type="project" value="UniProtKB-KW"/>
</dbReference>
<dbReference type="PIRSF" id="PIRSF007531">
    <property type="entry name" value="CPT"/>
    <property type="match status" value="1"/>
</dbReference>
<accession>A0A841FFH3</accession>
<dbReference type="PROSITE" id="PS01075">
    <property type="entry name" value="ACETATE_KINASE_1"/>
    <property type="match status" value="1"/>
</dbReference>
<feature type="binding site" evidence="6">
    <location>
        <begin position="10"/>
        <end position="17"/>
    </location>
    <ligand>
        <name>ATP</name>
        <dbReference type="ChEBI" id="CHEBI:30616"/>
    </ligand>
</feature>
<reference evidence="7 8" key="1">
    <citation type="submission" date="2020-08" db="EMBL/GenBank/DDBJ databases">
        <title>Genomic Encyclopedia of Type Strains, Phase IV (KMG-IV): sequencing the most valuable type-strain genomes for metagenomic binning, comparative biology and taxonomic classification.</title>
        <authorList>
            <person name="Goeker M."/>
        </authorList>
    </citation>
    <scope>NUCLEOTIDE SEQUENCE [LARGE SCALE GENOMIC DNA]</scope>
    <source>
        <strain evidence="7 8">YIM 65646</strain>
    </source>
</reference>
<dbReference type="Proteomes" id="UP000548476">
    <property type="component" value="Unassembled WGS sequence"/>
</dbReference>
<dbReference type="Gene3D" id="3.40.50.300">
    <property type="entry name" value="P-loop containing nucleotide triphosphate hydrolases"/>
    <property type="match status" value="1"/>
</dbReference>
<proteinExistence type="predicted"/>
<keyword evidence="3" id="KW-0418">Kinase</keyword>
<keyword evidence="2" id="KW-0547">Nucleotide-binding</keyword>
<evidence type="ECO:0000256" key="2">
    <source>
        <dbReference type="ARBA" id="ARBA00022741"/>
    </source>
</evidence>
<name>A0A841FFH3_9ACTN</name>